<dbReference type="AlphaFoldDB" id="A0A512NLG5"/>
<evidence type="ECO:0000313" key="1">
    <source>
        <dbReference type="EMBL" id="GEP59783.1"/>
    </source>
</evidence>
<dbReference type="EMBL" id="BKAJ01000140">
    <property type="protein sequence ID" value="GEP59783.1"/>
    <property type="molecule type" value="Genomic_DNA"/>
</dbReference>
<sequence>MDECSAPHLVVARLPSQVVGTEFQAVNTRVTQLMLARLFKTLPLQGRFAISVERSRGRTEVMCGFEHASDAEEAAKAVGACGVAAYEGWASQRAFDLDGKKESRLAEAGMRRPQQSRL</sequence>
<evidence type="ECO:0000313" key="2">
    <source>
        <dbReference type="Proteomes" id="UP000321058"/>
    </source>
</evidence>
<reference evidence="1 2" key="1">
    <citation type="submission" date="2019-07" db="EMBL/GenBank/DDBJ databases">
        <title>Whole genome shotgun sequence of Reyranella soli NBRC 108950.</title>
        <authorList>
            <person name="Hosoyama A."/>
            <person name="Uohara A."/>
            <person name="Ohji S."/>
            <person name="Ichikawa N."/>
        </authorList>
    </citation>
    <scope>NUCLEOTIDE SEQUENCE [LARGE SCALE GENOMIC DNA]</scope>
    <source>
        <strain evidence="1 2">NBRC 108950</strain>
    </source>
</reference>
<dbReference type="Proteomes" id="UP000321058">
    <property type="component" value="Unassembled WGS sequence"/>
</dbReference>
<organism evidence="1 2">
    <name type="scientific">Reyranella soli</name>
    <dbReference type="NCBI Taxonomy" id="1230389"/>
    <lineage>
        <taxon>Bacteria</taxon>
        <taxon>Pseudomonadati</taxon>
        <taxon>Pseudomonadota</taxon>
        <taxon>Alphaproteobacteria</taxon>
        <taxon>Hyphomicrobiales</taxon>
        <taxon>Reyranellaceae</taxon>
        <taxon>Reyranella</taxon>
    </lineage>
</organism>
<name>A0A512NLG5_9HYPH</name>
<gene>
    <name evidence="1" type="ORF">RSO01_69490</name>
</gene>
<comment type="caution">
    <text evidence="1">The sequence shown here is derived from an EMBL/GenBank/DDBJ whole genome shotgun (WGS) entry which is preliminary data.</text>
</comment>
<dbReference type="RefSeq" id="WP_170303577.1">
    <property type="nucleotide sequence ID" value="NZ_BKAJ01000140.1"/>
</dbReference>
<accession>A0A512NLG5</accession>
<proteinExistence type="predicted"/>
<keyword evidence="2" id="KW-1185">Reference proteome</keyword>
<protein>
    <submittedName>
        <fullName evidence="1">Uncharacterized protein</fullName>
    </submittedName>
</protein>